<evidence type="ECO:0000313" key="2">
    <source>
        <dbReference type="EMBL" id="PZN74283.1"/>
    </source>
</evidence>
<dbReference type="Gene3D" id="3.10.620.30">
    <property type="match status" value="1"/>
</dbReference>
<dbReference type="PANTHER" id="PTHR33490:SF1">
    <property type="entry name" value="SLL1233 PROTEIN"/>
    <property type="match status" value="1"/>
</dbReference>
<reference evidence="2 3" key="1">
    <citation type="journal article" date="2018" name="Aquat. Microb. Ecol.">
        <title>Gammaproteobacterial methanotrophs dominate.</title>
        <authorList>
            <person name="Rissanen A.J."/>
            <person name="Saarenheimo J."/>
            <person name="Tiirola M."/>
            <person name="Peura S."/>
            <person name="Aalto S.L."/>
            <person name="Karvinen A."/>
            <person name="Nykanen H."/>
        </authorList>
    </citation>
    <scope>NUCLEOTIDE SEQUENCE [LARGE SCALE GENOMIC DNA]</scope>
    <source>
        <strain evidence="2">AMbin10</strain>
    </source>
</reference>
<proteinExistence type="predicted"/>
<dbReference type="InterPro" id="IPR013589">
    <property type="entry name" value="Bac_transglu_N"/>
</dbReference>
<dbReference type="PANTHER" id="PTHR33490">
    <property type="entry name" value="BLR5614 PROTEIN-RELATED"/>
    <property type="match status" value="1"/>
</dbReference>
<comment type="caution">
    <text evidence="2">The sequence shown here is derived from an EMBL/GenBank/DDBJ whole genome shotgun (WGS) entry which is preliminary data.</text>
</comment>
<gene>
    <name evidence="2" type="ORF">DM484_21605</name>
</gene>
<dbReference type="Proteomes" id="UP000249396">
    <property type="component" value="Unassembled WGS sequence"/>
</dbReference>
<dbReference type="SUPFAM" id="SSF54001">
    <property type="entry name" value="Cysteine proteinases"/>
    <property type="match status" value="1"/>
</dbReference>
<dbReference type="EMBL" id="QJPH01000433">
    <property type="protein sequence ID" value="PZN74283.1"/>
    <property type="molecule type" value="Genomic_DNA"/>
</dbReference>
<accession>A0A2W4QRN1</accession>
<dbReference type="AlphaFoldDB" id="A0A2W4QRN1"/>
<dbReference type="Pfam" id="PF08379">
    <property type="entry name" value="Bact_transglu_N"/>
    <property type="match status" value="1"/>
</dbReference>
<dbReference type="Pfam" id="PF09899">
    <property type="entry name" value="DUF2126"/>
    <property type="match status" value="1"/>
</dbReference>
<dbReference type="Pfam" id="PF01841">
    <property type="entry name" value="Transglut_core"/>
    <property type="match status" value="1"/>
</dbReference>
<dbReference type="SMART" id="SM00460">
    <property type="entry name" value="TGc"/>
    <property type="match status" value="1"/>
</dbReference>
<evidence type="ECO:0000313" key="3">
    <source>
        <dbReference type="Proteomes" id="UP000249396"/>
    </source>
</evidence>
<dbReference type="InterPro" id="IPR018667">
    <property type="entry name" value="DUF2126"/>
</dbReference>
<feature type="domain" description="Transglutaminase-like" evidence="1">
    <location>
        <begin position="172"/>
        <end position="240"/>
    </location>
</feature>
<protein>
    <submittedName>
        <fullName evidence="2">IMP dehydrogenase</fullName>
    </submittedName>
</protein>
<name>A0A2W4QRN1_9GAMM</name>
<dbReference type="InterPro" id="IPR002931">
    <property type="entry name" value="Transglutaminase-like"/>
</dbReference>
<evidence type="ECO:0000259" key="1">
    <source>
        <dbReference type="SMART" id="SM00460"/>
    </source>
</evidence>
<organism evidence="2 3">
    <name type="scientific">Candidatus Methylumidiphilus alinenensis</name>
    <dbReference type="NCBI Taxonomy" id="2202197"/>
    <lineage>
        <taxon>Bacteria</taxon>
        <taxon>Pseudomonadati</taxon>
        <taxon>Pseudomonadota</taxon>
        <taxon>Gammaproteobacteria</taxon>
        <taxon>Methylococcales</taxon>
        <taxon>Candidatus Methylumidiphilus</taxon>
    </lineage>
</organism>
<sequence>MSTRIALTHRIDLQFNRQVQVSTHWLRLRPAPHTKAMLEAYSLKVEAEPNFLNWVRDPYENYLARLDLPEPVARFGLVVEVIATLTPVNPFNFLVEPYAFKFPFKYPAQLARELAPYLQVGLTGPRLAAWLSGLAMAPGNITERLGELNLKLCKAFPDRHETSLGRVDLEAMLDKGLASSSDMAWLLTLSLRSLGLAARFTSGYLIMLSPPEGGLDTAKLHAWAEVYLPGAGWIGLDPAIGIYTAECHIPLASAPEPLRTLPMAGYFEACDETQTESIALSRLVPQPVSWPYGETQWADIRAMGGKIDAALNAQSVNLSLGLDLSFVSTNNSGEQEWTTAALGPDKRIVADRLLDRLSKGIAPGGVLHLGQSDWYAGEALPRWRLGCFFRADGVPVWRNQELLGFRQASFPISSSDTKRFTELLATELGIALSFIHSAHEDGLHQLWMNRDIFDYLPAMEDLLEPARRQALAELLSHNQGEPVGFVLPLRWDGVASRWTSGNWAFRRNCLYLNPGDSSIGYRLPLESLPVGAQSPVEPDPDRCHFEERQALAALGGELSGRFSSFATDPVPNNEAADAEDIDSSRPPRTAICIQVRQGRLFVFLPPLTHLEHYLDLVAAIEATATKIRIPIMLEGYEPPEDYRLCRLIAQPEPGILKLSLPDVQGFERQQQLVAATYREAEQCGLRAERILTDGKREPPGGRSEIRLGGITPSQSPFLQRPELLRSLIVYWQRHPSLSYLFSGRSIGPGGAAPRPDEGRDDALYELATALQRFPSGENPLPWVPDRLLRHLLADAAGDVKRAEIRIDRLYPPERSGVRLGRIVIRSFEAPPHAQMAGLQSLLVKGILAHMAQTPLTHDLTDWGPALHDRFMLPRILWEDLKTVLRELDGAGFPFQPDWFKPFLDLRFPVLGQVQKGEIGLQLRYAHEPWPVLAEETTASGVARFVDSANARVEVVCTGLTPSRYALICNGRRVPLQETRVAGELVCGVRFKAFNPPSTLHPTKPPVASLVFDLVDIWTGKVVVGCTYYPPLPAVSGFASVVPTPDPSGDGRPLDRPPSMPIIMPNWNVGGVFLPDGSGEKLLPPPNPIFDLRHPYVLDLVRMD</sequence>
<dbReference type="InterPro" id="IPR038765">
    <property type="entry name" value="Papain-like_cys_pep_sf"/>
</dbReference>